<evidence type="ECO:0000313" key="3">
    <source>
        <dbReference type="EMBL" id="MXP35867.1"/>
    </source>
</evidence>
<comment type="caution">
    <text evidence="3">The sequence shown here is derived from an EMBL/GenBank/DDBJ whole genome shotgun (WGS) entry which is preliminary data.</text>
</comment>
<gene>
    <name evidence="3" type="ORF">GRI55_08765</name>
    <name evidence="2" type="ORF">QOZ97_000629</name>
</gene>
<keyword evidence="5" id="KW-1185">Reference proteome</keyword>
<dbReference type="PANTHER" id="PTHR40590:SF1">
    <property type="entry name" value="CYTOPLASMIC PROTEIN"/>
    <property type="match status" value="1"/>
</dbReference>
<dbReference type="GeneID" id="93685476"/>
<dbReference type="Proteomes" id="UP000439914">
    <property type="component" value="Unassembled WGS sequence"/>
</dbReference>
<evidence type="ECO:0000313" key="4">
    <source>
        <dbReference type="Proteomes" id="UP000439914"/>
    </source>
</evidence>
<reference evidence="3 4" key="1">
    <citation type="submission" date="2019-12" db="EMBL/GenBank/DDBJ databases">
        <title>Genomic-based taxomic classification of the family Erythrobacteraceae.</title>
        <authorList>
            <person name="Xu L."/>
        </authorList>
    </citation>
    <scope>NUCLEOTIDE SEQUENCE [LARGE SCALE GENOMIC DNA]</scope>
    <source>
        <strain evidence="3 4">CGMCC 1.8703</strain>
    </source>
</reference>
<dbReference type="Proteomes" id="UP001238601">
    <property type="component" value="Unassembled WGS sequence"/>
</dbReference>
<dbReference type="EMBL" id="WTYG01000002">
    <property type="protein sequence ID" value="MXP35867.1"/>
    <property type="molecule type" value="Genomic_DNA"/>
</dbReference>
<dbReference type="InterPro" id="IPR047111">
    <property type="entry name" value="YbaP-like"/>
</dbReference>
<proteinExistence type="predicted"/>
<evidence type="ECO:0000256" key="1">
    <source>
        <dbReference type="SAM" id="SignalP"/>
    </source>
</evidence>
<evidence type="ECO:0000313" key="5">
    <source>
        <dbReference type="Proteomes" id="UP001238601"/>
    </source>
</evidence>
<dbReference type="PANTHER" id="PTHR40590">
    <property type="entry name" value="CYTOPLASMIC PROTEIN-RELATED"/>
    <property type="match status" value="1"/>
</dbReference>
<dbReference type="AlphaFoldDB" id="A0A6I4UDP5"/>
<keyword evidence="1" id="KW-0732">Signal</keyword>
<dbReference type="PROSITE" id="PS51257">
    <property type="entry name" value="PROKAR_LIPOPROTEIN"/>
    <property type="match status" value="1"/>
</dbReference>
<evidence type="ECO:0000313" key="2">
    <source>
        <dbReference type="EMBL" id="MDQ0565119.1"/>
    </source>
</evidence>
<sequence length="312" mass="33435">MTAFSLRPAMLALAPLALALQGCATYSDPVAEPAAPVAQPAAPAEPVGPGLWKVVDEDTTIYLFGTIHALPETVEWYRGPIGEALAETQELVTEIPSGAALDPAAQQQVMTKALLADGRTLRDLLGDDDRAKFEAALAGMNMPPAAFDQFEPWFAAMTLSIVPLLQAGYKAESGVEMKLEELAPASAARGALETLEWQIELFDTLPVESQVAFLMVSADNIDDIVPMMDRMVEEWLDGDADGLAALLNEGLTDPVLAKALLYDRNERWAEWIDTRLDEPGTVFVAVGAGHLAGAMSVQDYLTGRGLAVTRVQ</sequence>
<dbReference type="RefSeq" id="WP_160766863.1">
    <property type="nucleotide sequence ID" value="NZ_JAUSWK010000001.1"/>
</dbReference>
<dbReference type="EMBL" id="JAUSWK010000001">
    <property type="protein sequence ID" value="MDQ0565119.1"/>
    <property type="molecule type" value="Genomic_DNA"/>
</dbReference>
<organism evidence="3 4">
    <name type="scientific">Qipengyuania citrea</name>
    <dbReference type="NCBI Taxonomy" id="225971"/>
    <lineage>
        <taxon>Bacteria</taxon>
        <taxon>Pseudomonadati</taxon>
        <taxon>Pseudomonadota</taxon>
        <taxon>Alphaproteobacteria</taxon>
        <taxon>Sphingomonadales</taxon>
        <taxon>Erythrobacteraceae</taxon>
        <taxon>Qipengyuania</taxon>
    </lineage>
</organism>
<feature type="chain" id="PRO_5026052310" evidence="1">
    <location>
        <begin position="20"/>
        <end position="312"/>
    </location>
</feature>
<accession>A0A6I4UDP5</accession>
<protein>
    <submittedName>
        <fullName evidence="3">TraB/GumN family protein</fullName>
    </submittedName>
    <submittedName>
        <fullName evidence="2">Uncharacterized protein YbaP (TraB family)</fullName>
    </submittedName>
</protein>
<name>A0A6I4UDP5_9SPHN</name>
<dbReference type="InterPro" id="IPR002816">
    <property type="entry name" value="TraB/PrgY/GumN_fam"/>
</dbReference>
<dbReference type="CDD" id="cd14789">
    <property type="entry name" value="Tiki"/>
    <property type="match status" value="1"/>
</dbReference>
<dbReference type="Pfam" id="PF01963">
    <property type="entry name" value="TraB_PrgY_gumN"/>
    <property type="match status" value="1"/>
</dbReference>
<feature type="signal peptide" evidence="1">
    <location>
        <begin position="1"/>
        <end position="19"/>
    </location>
</feature>
<reference evidence="2 5" key="2">
    <citation type="submission" date="2023-07" db="EMBL/GenBank/DDBJ databases">
        <title>Genomic Encyclopedia of Type Strains, Phase IV (KMG-IV): sequencing the most valuable type-strain genomes for metagenomic binning, comparative biology and taxonomic classification.</title>
        <authorList>
            <person name="Goeker M."/>
        </authorList>
    </citation>
    <scope>NUCLEOTIDE SEQUENCE [LARGE SCALE GENOMIC DNA]</scope>
    <source>
        <strain evidence="2 5">DSM 14432</strain>
    </source>
</reference>